<dbReference type="Gene3D" id="3.50.50.60">
    <property type="entry name" value="FAD/NAD(P)-binding domain"/>
    <property type="match status" value="2"/>
</dbReference>
<gene>
    <name evidence="6" type="primary">FMO6</name>
    <name evidence="6" type="ORF">BN1211_1705</name>
</gene>
<comment type="similarity">
    <text evidence="1">Belongs to the FMO family.</text>
</comment>
<dbReference type="PANTHER" id="PTHR23023">
    <property type="entry name" value="DIMETHYLANILINE MONOOXYGENASE"/>
    <property type="match status" value="1"/>
</dbReference>
<protein>
    <submittedName>
        <fullName evidence="6">FMO6 protein</fullName>
    </submittedName>
</protein>
<evidence type="ECO:0000256" key="3">
    <source>
        <dbReference type="ARBA" id="ARBA00022827"/>
    </source>
</evidence>
<evidence type="ECO:0000256" key="1">
    <source>
        <dbReference type="ARBA" id="ARBA00009183"/>
    </source>
</evidence>
<evidence type="ECO:0000313" key="6">
    <source>
        <dbReference type="EMBL" id="CEP21575.1"/>
    </source>
</evidence>
<keyword evidence="2" id="KW-0285">Flavoprotein</keyword>
<dbReference type="AlphaFoldDB" id="A0A0H5C179"/>
<evidence type="ECO:0000313" key="7">
    <source>
        <dbReference type="Proteomes" id="UP000038830"/>
    </source>
</evidence>
<dbReference type="EMBL" id="CDQK01000002">
    <property type="protein sequence ID" value="CEP21575.1"/>
    <property type="molecule type" value="Genomic_DNA"/>
</dbReference>
<dbReference type="GO" id="GO:0050660">
    <property type="term" value="F:flavin adenine dinucleotide binding"/>
    <property type="evidence" value="ECO:0007669"/>
    <property type="project" value="InterPro"/>
</dbReference>
<evidence type="ECO:0000256" key="5">
    <source>
        <dbReference type="ARBA" id="ARBA00023002"/>
    </source>
</evidence>
<dbReference type="InterPro" id="IPR020946">
    <property type="entry name" value="Flavin_mOase-like"/>
</dbReference>
<proteinExistence type="inferred from homology"/>
<evidence type="ECO:0000256" key="4">
    <source>
        <dbReference type="ARBA" id="ARBA00022857"/>
    </source>
</evidence>
<dbReference type="InterPro" id="IPR036188">
    <property type="entry name" value="FAD/NAD-bd_sf"/>
</dbReference>
<dbReference type="PIRSF" id="PIRSF000332">
    <property type="entry name" value="FMO"/>
    <property type="match status" value="1"/>
</dbReference>
<keyword evidence="3" id="KW-0274">FAD</keyword>
<evidence type="ECO:0000256" key="2">
    <source>
        <dbReference type="ARBA" id="ARBA00022630"/>
    </source>
</evidence>
<name>A0A0H5C179_CYBJN</name>
<dbReference type="Proteomes" id="UP000038830">
    <property type="component" value="Unassembled WGS sequence"/>
</dbReference>
<dbReference type="GO" id="GO:0050661">
    <property type="term" value="F:NADP binding"/>
    <property type="evidence" value="ECO:0007669"/>
    <property type="project" value="InterPro"/>
</dbReference>
<dbReference type="InterPro" id="IPR000960">
    <property type="entry name" value="Flavin_mOase"/>
</dbReference>
<dbReference type="InterPro" id="IPR050346">
    <property type="entry name" value="FMO-like"/>
</dbReference>
<dbReference type="GO" id="GO:0004499">
    <property type="term" value="F:N,N-dimethylaniline monooxygenase activity"/>
    <property type="evidence" value="ECO:0007669"/>
    <property type="project" value="InterPro"/>
</dbReference>
<sequence length="486" mass="54741">MTVKSPKSIAIIGAGPGGLVSVNEYLNTKLEDGTPAFDKVVAFEQKGSVGGVWVYSDEPDVVEDDLIKSQYWNADTVHPEIKAPEGVENHTVDNPLETAPADNAHQWRRSGVYPNLYTNVSRRFLRFSSIPYTPGKERDVIGPLITHEDVNEVLETFADEHKLKEHIRLNTQVQDVRKDGDQWVLTLRKTGGDKDEWYTESFDAVAVASGHYSTPYIPYIKGLDTRAKGSVSHAKSYRTAEPFKDKTVLIVGSSLSGVDIAQYIDPIAKVVFSRTPGKEEIYKWITTAAEKADTRPRIKEVNGDLVTFVDGTQLVADHIIFATGYHWRWPFLNDKLIQQTKPGYEGTTTSASRVKDLYWNIFNIEDPTLAFIGVTIGTTKFHSLEAAAAATAGIWSGSKQLPPKKEQYKWIQDRIAETGDNLFFHYYEYHTIKEKWFDPVIEKFAQDGRVNPLEGEDITDLDRGLESAEKTYYGVKNRDPIYNSLH</sequence>
<keyword evidence="4" id="KW-0521">NADP</keyword>
<reference evidence="7" key="1">
    <citation type="journal article" date="2015" name="J. Biotechnol.">
        <title>The structure of the Cyberlindnera jadinii genome and its relation to Candida utilis analyzed by the occurrence of single nucleotide polymorphisms.</title>
        <authorList>
            <person name="Rupp O."/>
            <person name="Brinkrolf K."/>
            <person name="Buerth C."/>
            <person name="Kunigo M."/>
            <person name="Schneider J."/>
            <person name="Jaenicke S."/>
            <person name="Goesmann A."/>
            <person name="Puehler A."/>
            <person name="Jaeger K.-E."/>
            <person name="Ernst J.F."/>
        </authorList>
    </citation>
    <scope>NUCLEOTIDE SEQUENCE [LARGE SCALE GENOMIC DNA]</scope>
    <source>
        <strain evidence="7">ATCC 18201 / CBS 1600 / BCRC 20928 / JCM 3617 / NBRC 0987 / NRRL Y-1542</strain>
    </source>
</reference>
<organism evidence="6 7">
    <name type="scientific">Cyberlindnera jadinii (strain ATCC 18201 / CBS 1600 / BCRC 20928 / JCM 3617 / NBRC 0987 / NRRL Y-1542)</name>
    <name type="common">Torula yeast</name>
    <name type="synonym">Candida utilis</name>
    <dbReference type="NCBI Taxonomy" id="983966"/>
    <lineage>
        <taxon>Eukaryota</taxon>
        <taxon>Fungi</taxon>
        <taxon>Dikarya</taxon>
        <taxon>Ascomycota</taxon>
        <taxon>Saccharomycotina</taxon>
        <taxon>Saccharomycetes</taxon>
        <taxon>Phaffomycetales</taxon>
        <taxon>Phaffomycetaceae</taxon>
        <taxon>Cyberlindnera</taxon>
    </lineage>
</organism>
<accession>A0A0H5C179</accession>
<dbReference type="SUPFAM" id="SSF51905">
    <property type="entry name" value="FAD/NAD(P)-binding domain"/>
    <property type="match status" value="2"/>
</dbReference>
<keyword evidence="5" id="KW-0560">Oxidoreductase</keyword>
<dbReference type="Pfam" id="PF00743">
    <property type="entry name" value="FMO-like"/>
    <property type="match status" value="2"/>
</dbReference>